<keyword evidence="2" id="KW-1185">Reference proteome</keyword>
<organism evidence="1 2">
    <name type="scientific">Kipferlia bialata</name>
    <dbReference type="NCBI Taxonomy" id="797122"/>
    <lineage>
        <taxon>Eukaryota</taxon>
        <taxon>Metamonada</taxon>
        <taxon>Carpediemonas-like organisms</taxon>
        <taxon>Kipferlia</taxon>
    </lineage>
</organism>
<sequence length="334" mass="36977">IPMLSWLYAFARTQPGRERHALEKASRALLSLCSLCDALCLETVSLTEPSAMSSGVAAALASSIVQLYSLFRALFTRALRHGNRRQLFELMTSDLTSAVGTALYQTCVVTRHASDLAYRHLRVIKAQAERTDEETDELDVQVDAFTDGIYAQTQAHAHTALSALFSLTDTCEIPITFDFESKRKGAKATETAEGEAETEVDEAPVKTVQPYFHTSDKFIRMEATFKGLLKTYLVCLLGYMNPAINQRLSSALGPYLLHDANHMILSHLAAKKEIGDAKALARVIKKRSPDELWKELVPAMKQMLQRVTEAHAIDTPLSRLVSPPLCLSLCTYSP</sequence>
<dbReference type="AlphaFoldDB" id="A0A9K3D6M2"/>
<comment type="caution">
    <text evidence="1">The sequence shown here is derived from an EMBL/GenBank/DDBJ whole genome shotgun (WGS) entry which is preliminary data.</text>
</comment>
<name>A0A9K3D6M2_9EUKA</name>
<proteinExistence type="predicted"/>
<feature type="non-terminal residue" evidence="1">
    <location>
        <position position="1"/>
    </location>
</feature>
<dbReference type="EMBL" id="BDIP01003910">
    <property type="protein sequence ID" value="GIQ88268.1"/>
    <property type="molecule type" value="Genomic_DNA"/>
</dbReference>
<dbReference type="Proteomes" id="UP000265618">
    <property type="component" value="Unassembled WGS sequence"/>
</dbReference>
<protein>
    <submittedName>
        <fullName evidence="1">Uncharacterized protein</fullName>
    </submittedName>
</protein>
<reference evidence="1 2" key="1">
    <citation type="journal article" date="2018" name="PLoS ONE">
        <title>The draft genome of Kipferlia bialata reveals reductive genome evolution in fornicate parasites.</title>
        <authorList>
            <person name="Tanifuji G."/>
            <person name="Takabayashi S."/>
            <person name="Kume K."/>
            <person name="Takagi M."/>
            <person name="Nakayama T."/>
            <person name="Kamikawa R."/>
            <person name="Inagaki Y."/>
            <person name="Hashimoto T."/>
        </authorList>
    </citation>
    <scope>NUCLEOTIDE SEQUENCE [LARGE SCALE GENOMIC DNA]</scope>
    <source>
        <strain evidence="1">NY0173</strain>
    </source>
</reference>
<evidence type="ECO:0000313" key="2">
    <source>
        <dbReference type="Proteomes" id="UP000265618"/>
    </source>
</evidence>
<accession>A0A9K3D6M2</accession>
<evidence type="ECO:0000313" key="1">
    <source>
        <dbReference type="EMBL" id="GIQ88268.1"/>
    </source>
</evidence>
<gene>
    <name evidence="1" type="ORF">KIPB_010477</name>
</gene>